<dbReference type="SMART" id="SM00042">
    <property type="entry name" value="CUB"/>
    <property type="match status" value="3"/>
</dbReference>
<sequence>MEILRRACRVPLFIALSWCLLMLYGSHFVNGESERLKRGIKDAVSKDSSGYSPGRDGKVQALTTRLETVESKLETMEAAETEILRTLQDGFKNISQREEKMEDKIKNISQKIQDVEVSLDTDENYWNYSTVCGGIMISQAGKIAYTEPFRIGATYTKASCVWTIRTNYRSKIHIQVTSFSPVIVSELLLSDDGSHTVNHTTVGSSRNYIFNGPVIFVTSPTRSLSMTYSGHGKLIHENVDFQHHYVNNANGSFNLNERSASQADGKLTRVLSTFVAKIDPSNLVELSIVVPKTCQNSSFYVQTGDDDFETSINNSSSCCLENPCNIRRYTLDGWFSTSHSTLLPNHDTMTLHWKSRTNQSDSIDKCGGIIMGKGGRISYKKFSTYRNNERCVWVIYPFPKKAIKFLQFSSSFETTYDHLTVLEVDKDNVESTSLSAPLTLSTMKNYTGRVLLVTFYTDTSIARQGFELNWEAVGPSYFTRSLDSEKILHNSFKDSDTNHVSLLHKGFAIYVMTNRELDGGSLAISARRKQGQNCVNGNIKIIGTSSGHIDNINLLTTNPCTNPAVWNVSSPDGIGFILLENKDAQGGLELDVSWNFVAPETTDVNAQVDKCGGVIHGASGRLSYKLDSLYENGERCIWLIHSQASSEIQLKLVKEGFELCCDYVLVNTVDTSTGQMNNLTITLTRENNTRVFPGNLVIVSFRSDASVTGKGFVLEYTGRGQVQHPHKYTLIHLDEVLGSYYYQRQPGGSADGWFRNSENNNDEEVDENELTIIAYSTQTDAGDNTLLVFNVTIEDTVFGVDENCKFDSLNFYTTPSREGFTLGESYPKLECETTLHGCGNCSHSKLVGNDTTPHTFSSSFRTFVGIYKPVRSSVITNQTFHIRWDTSSGCGGIEHQEEGAGRITYKLNAKYKNLEQCIWTVYIANAAKIRFLLVSNGFEACCDNIILSSLDPIKGSIGTSAILKSGSISAIMNGPVVFVVFRTDASVTGEGFSLSYTSLNNTSVATTIAPTSLSLLSNDSSSEVEETSPTQLPTINYYHYHFHRRNSSFTYPFGRRTSLGVNDILTITFSPEPYKNESFLRFGTAVSIKELNLYVNNETCISDSLRFYETLTVAGFNASRSYSIPTSPNSNNSAISSCDEVGDEQWVCDNCFPNTTTTGQRTVSTTYPAFLAIYKSVTLPREREKRFKIEWADLQRADTLLAPTTQRSVGYYGR</sequence>
<feature type="coiled-coil region" evidence="4">
    <location>
        <begin position="59"/>
        <end position="118"/>
    </location>
</feature>
<dbReference type="AlphaFoldDB" id="A0A226EH99"/>
<dbReference type="OrthoDB" id="8294694at2759"/>
<feature type="domain" description="CUB" evidence="6">
    <location>
        <begin position="890"/>
        <end position="999"/>
    </location>
</feature>
<proteinExistence type="predicted"/>
<protein>
    <submittedName>
        <fullName evidence="7">CUB and sushi domain-containing protein 1</fullName>
    </submittedName>
</protein>
<evidence type="ECO:0000256" key="1">
    <source>
        <dbReference type="ARBA" id="ARBA00022737"/>
    </source>
</evidence>
<organism evidence="7 8">
    <name type="scientific">Folsomia candida</name>
    <name type="common">Springtail</name>
    <dbReference type="NCBI Taxonomy" id="158441"/>
    <lineage>
        <taxon>Eukaryota</taxon>
        <taxon>Metazoa</taxon>
        <taxon>Ecdysozoa</taxon>
        <taxon>Arthropoda</taxon>
        <taxon>Hexapoda</taxon>
        <taxon>Collembola</taxon>
        <taxon>Entomobryomorpha</taxon>
        <taxon>Isotomoidea</taxon>
        <taxon>Isotomidae</taxon>
        <taxon>Proisotominae</taxon>
        <taxon>Folsomia</taxon>
    </lineage>
</organism>
<keyword evidence="1" id="KW-0677">Repeat</keyword>
<dbReference type="InterPro" id="IPR000859">
    <property type="entry name" value="CUB_dom"/>
</dbReference>
<comment type="caution">
    <text evidence="7">The sequence shown here is derived from an EMBL/GenBank/DDBJ whole genome shotgun (WGS) entry which is preliminary data.</text>
</comment>
<feature type="chain" id="PRO_5012985606" evidence="5">
    <location>
        <begin position="32"/>
        <end position="1214"/>
    </location>
</feature>
<feature type="domain" description="CUB" evidence="6">
    <location>
        <begin position="611"/>
        <end position="719"/>
    </location>
</feature>
<dbReference type="CDD" id="cd00041">
    <property type="entry name" value="CUB"/>
    <property type="match status" value="2"/>
</dbReference>
<dbReference type="InterPro" id="IPR035914">
    <property type="entry name" value="Sperma_CUB_dom_sf"/>
</dbReference>
<evidence type="ECO:0000256" key="3">
    <source>
        <dbReference type="PROSITE-ProRule" id="PRU00059"/>
    </source>
</evidence>
<accession>A0A226EH99</accession>
<keyword evidence="4" id="KW-0175">Coiled coil</keyword>
<keyword evidence="2 3" id="KW-1015">Disulfide bond</keyword>
<evidence type="ECO:0000313" key="7">
    <source>
        <dbReference type="EMBL" id="OXA57043.1"/>
    </source>
</evidence>
<dbReference type="EMBL" id="LNIX01000003">
    <property type="protein sequence ID" value="OXA57043.1"/>
    <property type="molecule type" value="Genomic_DNA"/>
</dbReference>
<feature type="disulfide bond" evidence="3">
    <location>
        <begin position="890"/>
        <end position="917"/>
    </location>
</feature>
<keyword evidence="8" id="KW-1185">Reference proteome</keyword>
<dbReference type="Gene3D" id="2.60.120.290">
    <property type="entry name" value="Spermadhesin, CUB domain"/>
    <property type="match status" value="3"/>
</dbReference>
<gene>
    <name evidence="7" type="ORF">Fcan01_07560</name>
</gene>
<dbReference type="PANTHER" id="PTHR24251">
    <property type="entry name" value="OVOCHYMASE-RELATED"/>
    <property type="match status" value="1"/>
</dbReference>
<comment type="caution">
    <text evidence="3">Lacks conserved residue(s) required for the propagation of feature annotation.</text>
</comment>
<evidence type="ECO:0000256" key="5">
    <source>
        <dbReference type="SAM" id="SignalP"/>
    </source>
</evidence>
<dbReference type="Proteomes" id="UP000198287">
    <property type="component" value="Unassembled WGS sequence"/>
</dbReference>
<reference evidence="7 8" key="1">
    <citation type="submission" date="2015-12" db="EMBL/GenBank/DDBJ databases">
        <title>The genome of Folsomia candida.</title>
        <authorList>
            <person name="Faddeeva A."/>
            <person name="Derks M.F."/>
            <person name="Anvar Y."/>
            <person name="Smit S."/>
            <person name="Van Straalen N."/>
            <person name="Roelofs D."/>
        </authorList>
    </citation>
    <scope>NUCLEOTIDE SEQUENCE [LARGE SCALE GENOMIC DNA]</scope>
    <source>
        <strain evidence="7 8">VU population</strain>
        <tissue evidence="7">Whole body</tissue>
    </source>
</reference>
<keyword evidence="5" id="KW-0732">Signal</keyword>
<name>A0A226EH99_FOLCA</name>
<feature type="domain" description="CUB" evidence="6">
    <location>
        <begin position="366"/>
        <end position="473"/>
    </location>
</feature>
<feature type="signal peptide" evidence="5">
    <location>
        <begin position="1"/>
        <end position="31"/>
    </location>
</feature>
<evidence type="ECO:0000259" key="6">
    <source>
        <dbReference type="PROSITE" id="PS01180"/>
    </source>
</evidence>
<dbReference type="SUPFAM" id="SSF49854">
    <property type="entry name" value="Spermadhesin, CUB domain"/>
    <property type="match status" value="4"/>
</dbReference>
<evidence type="ECO:0000313" key="8">
    <source>
        <dbReference type="Proteomes" id="UP000198287"/>
    </source>
</evidence>
<evidence type="ECO:0000256" key="4">
    <source>
        <dbReference type="SAM" id="Coils"/>
    </source>
</evidence>
<dbReference type="PROSITE" id="PS01180">
    <property type="entry name" value="CUB"/>
    <property type="match status" value="3"/>
</dbReference>
<dbReference type="Pfam" id="PF00431">
    <property type="entry name" value="CUB"/>
    <property type="match status" value="2"/>
</dbReference>
<evidence type="ECO:0000256" key="2">
    <source>
        <dbReference type="ARBA" id="ARBA00023157"/>
    </source>
</evidence>
<dbReference type="STRING" id="158441.A0A226EH99"/>